<dbReference type="AlphaFoldDB" id="A0A3S3R290"/>
<proteinExistence type="predicted"/>
<sequence length="262" mass="30115">MEKLKGKYEIILGFVTLVLSFSAFKEEISKIILDFGYVQLSLADICLACIIGFSISLYFYVLELALRDTKIGGWKLWNILIKVGFIIFCVILLSPIIIGLCFLVSFIIKNSQSDIYKISITTLSFILIIVQLYRTILQISEARKQRTEEQKAISEIDHLERAKNLINDSYYHHAILEMYNVLIASIKRNLEKKGHRASEYRYNEFMSFILKEGILDISEVQFLSALRNQKNKVVHAEGSTEFEVSDATKVLVQVSQILQKLQ</sequence>
<feature type="transmembrane region" description="Helical" evidence="1">
    <location>
        <begin position="83"/>
        <end position="109"/>
    </location>
</feature>
<accession>A0A3S3R290</accession>
<comment type="caution">
    <text evidence="2">The sequence shown here is derived from an EMBL/GenBank/DDBJ whole genome shotgun (WGS) entry which is preliminary data.</text>
</comment>
<evidence type="ECO:0000313" key="2">
    <source>
        <dbReference type="EMBL" id="RWX03568.1"/>
    </source>
</evidence>
<feature type="transmembrane region" description="Helical" evidence="1">
    <location>
        <begin position="115"/>
        <end position="136"/>
    </location>
</feature>
<keyword evidence="1" id="KW-1133">Transmembrane helix</keyword>
<reference evidence="2 3" key="1">
    <citation type="submission" date="2019-01" db="EMBL/GenBank/DDBJ databases">
        <title>Flavobacterium sp. nov.,isolated from freshwater.</title>
        <authorList>
            <person name="Zhang R."/>
            <person name="Du Z.-J."/>
        </authorList>
    </citation>
    <scope>NUCLEOTIDE SEQUENCE [LARGE SCALE GENOMIC DNA]</scope>
    <source>
        <strain evidence="2 3">1E403</strain>
    </source>
</reference>
<organism evidence="2 3">
    <name type="scientific">Flavobacterium cerinum</name>
    <dbReference type="NCBI Taxonomy" id="2502784"/>
    <lineage>
        <taxon>Bacteria</taxon>
        <taxon>Pseudomonadati</taxon>
        <taxon>Bacteroidota</taxon>
        <taxon>Flavobacteriia</taxon>
        <taxon>Flavobacteriales</taxon>
        <taxon>Flavobacteriaceae</taxon>
        <taxon>Flavobacterium</taxon>
    </lineage>
</organism>
<protein>
    <submittedName>
        <fullName evidence="2">Uncharacterized protein</fullName>
    </submittedName>
</protein>
<keyword evidence="3" id="KW-1185">Reference proteome</keyword>
<dbReference type="RefSeq" id="WP_128388124.1">
    <property type="nucleotide sequence ID" value="NZ_SBII01000001.1"/>
</dbReference>
<keyword evidence="1" id="KW-0812">Transmembrane</keyword>
<dbReference type="EMBL" id="SBII01000001">
    <property type="protein sequence ID" value="RWX03568.1"/>
    <property type="molecule type" value="Genomic_DNA"/>
</dbReference>
<keyword evidence="1" id="KW-0472">Membrane</keyword>
<name>A0A3S3R290_9FLAO</name>
<dbReference type="OrthoDB" id="1495073at2"/>
<evidence type="ECO:0000313" key="3">
    <source>
        <dbReference type="Proteomes" id="UP000287527"/>
    </source>
</evidence>
<evidence type="ECO:0000256" key="1">
    <source>
        <dbReference type="SAM" id="Phobius"/>
    </source>
</evidence>
<gene>
    <name evidence="2" type="ORF">EPI11_01165</name>
</gene>
<feature type="transmembrane region" description="Helical" evidence="1">
    <location>
        <begin position="41"/>
        <end position="62"/>
    </location>
</feature>
<dbReference type="Proteomes" id="UP000287527">
    <property type="component" value="Unassembled WGS sequence"/>
</dbReference>